<reference evidence="1" key="1">
    <citation type="submission" date="2021-05" db="EMBL/GenBank/DDBJ databases">
        <title>An isolated secondary fermenter in methanogenic hydrocarbon-degrading communities.</title>
        <authorList>
            <person name="Liu Y.-F."/>
            <person name="Liu Z.-l."/>
        </authorList>
    </citation>
    <scope>NUCLEOTIDE SEQUENCE</scope>
    <source>
        <strain evidence="1">L-13</strain>
    </source>
</reference>
<proteinExistence type="predicted"/>
<accession>A0ACD1DVU4</accession>
<keyword evidence="2" id="KW-1185">Reference proteome</keyword>
<organism evidence="1 2">
    <name type="scientific">Aminirod propionatiphilus</name>
    <dbReference type="NCBI Taxonomy" id="3415223"/>
    <lineage>
        <taxon>Bacteria</taxon>
        <taxon>Thermotogati</taxon>
        <taxon>Synergistota</taxon>
        <taxon>Synergistia</taxon>
        <taxon>Synergistales</taxon>
        <taxon>Aminiphilaceae</taxon>
        <taxon>Aminirod</taxon>
    </lineage>
</organism>
<protein>
    <submittedName>
        <fullName evidence="1">Uncharacterized protein</fullName>
    </submittedName>
</protein>
<dbReference type="Proteomes" id="UP000682204">
    <property type="component" value="Chromosome"/>
</dbReference>
<gene>
    <name evidence="1" type="ORF">KIH16_00335</name>
</gene>
<sequence>MTAQGLFQLGLGDETKAVAPEVRPGDDVDEDEGDDDEDKSSQQDARFA</sequence>
<evidence type="ECO:0000313" key="2">
    <source>
        <dbReference type="Proteomes" id="UP000682204"/>
    </source>
</evidence>
<name>A0ACD1DVU4_9BACT</name>
<evidence type="ECO:0000313" key="1">
    <source>
        <dbReference type="EMBL" id="QVL36311.1"/>
    </source>
</evidence>
<dbReference type="EMBL" id="CP074691">
    <property type="protein sequence ID" value="QVL36311.1"/>
    <property type="molecule type" value="Genomic_DNA"/>
</dbReference>